<sequence>MIQPSQFYIDQLKLEAVSSFINIAEDVIIPLGIYNSHYVALDGHTRMYCAYQRGFKQVLGYDAALSAALNGFIIEAQRRNIRVIADLPVLLHQEYEEKWNHYCEEYFKQGNRNGCL</sequence>
<evidence type="ECO:0000313" key="1">
    <source>
        <dbReference type="EMBL" id="MPM62710.1"/>
    </source>
</evidence>
<proteinExistence type="predicted"/>
<reference evidence="1" key="1">
    <citation type="submission" date="2019-08" db="EMBL/GenBank/DDBJ databases">
        <authorList>
            <person name="Kucharzyk K."/>
            <person name="Murdoch R.W."/>
            <person name="Higgins S."/>
            <person name="Loffler F."/>
        </authorList>
    </citation>
    <scope>NUCLEOTIDE SEQUENCE</scope>
</reference>
<name>A0A645BB78_9ZZZZ</name>
<gene>
    <name evidence="1" type="ORF">SDC9_109587</name>
</gene>
<evidence type="ECO:0008006" key="2">
    <source>
        <dbReference type="Google" id="ProtNLM"/>
    </source>
</evidence>
<dbReference type="AlphaFoldDB" id="A0A645BB78"/>
<organism evidence="1">
    <name type="scientific">bioreactor metagenome</name>
    <dbReference type="NCBI Taxonomy" id="1076179"/>
    <lineage>
        <taxon>unclassified sequences</taxon>
        <taxon>metagenomes</taxon>
        <taxon>ecological metagenomes</taxon>
    </lineage>
</organism>
<comment type="caution">
    <text evidence="1">The sequence shown here is derived from an EMBL/GenBank/DDBJ whole genome shotgun (WGS) entry which is preliminary data.</text>
</comment>
<accession>A0A645BB78</accession>
<dbReference type="EMBL" id="VSSQ01019009">
    <property type="protein sequence ID" value="MPM62710.1"/>
    <property type="molecule type" value="Genomic_DNA"/>
</dbReference>
<protein>
    <recommendedName>
        <fullName evidence="2">ParB/Sulfiredoxin domain-containing protein</fullName>
    </recommendedName>
</protein>